<evidence type="ECO:0000256" key="6">
    <source>
        <dbReference type="ARBA" id="ARBA00022840"/>
    </source>
</evidence>
<dbReference type="CDD" id="cd06093">
    <property type="entry name" value="PX_domain"/>
    <property type="match status" value="1"/>
</dbReference>
<keyword evidence="12" id="KW-1185">Reference proteome</keyword>
<keyword evidence="6" id="KW-0067">ATP-binding</keyword>
<comment type="caution">
    <text evidence="11">The sequence shown here is derived from an EMBL/GenBank/DDBJ whole genome shotgun (WGS) entry which is preliminary data.</text>
</comment>
<evidence type="ECO:0000313" key="12">
    <source>
        <dbReference type="Proteomes" id="UP000688137"/>
    </source>
</evidence>
<evidence type="ECO:0000256" key="2">
    <source>
        <dbReference type="ARBA" id="ARBA00022527"/>
    </source>
</evidence>
<proteinExistence type="predicted"/>
<dbReference type="PANTHER" id="PTHR43671">
    <property type="entry name" value="SERINE/THREONINE-PROTEIN KINASE NEK"/>
    <property type="match status" value="1"/>
</dbReference>
<dbReference type="GO" id="GO:0005524">
    <property type="term" value="F:ATP binding"/>
    <property type="evidence" value="ECO:0007669"/>
    <property type="project" value="UniProtKB-KW"/>
</dbReference>
<keyword evidence="3" id="KW-0808">Transferase</keyword>
<accession>A0A8S1LQT0</accession>
<protein>
    <recommendedName>
        <fullName evidence="1">non-specific serine/threonine protein kinase</fullName>
        <ecNumber evidence="1">2.7.11.1</ecNumber>
    </recommendedName>
</protein>
<reference evidence="11" key="1">
    <citation type="submission" date="2021-01" db="EMBL/GenBank/DDBJ databases">
        <authorList>
            <consortium name="Genoscope - CEA"/>
            <person name="William W."/>
        </authorList>
    </citation>
    <scope>NUCLEOTIDE SEQUENCE</scope>
</reference>
<dbReference type="EMBL" id="CAJJDM010000045">
    <property type="protein sequence ID" value="CAD8070137.1"/>
    <property type="molecule type" value="Genomic_DNA"/>
</dbReference>
<dbReference type="InterPro" id="IPR001683">
    <property type="entry name" value="PX_dom"/>
</dbReference>
<evidence type="ECO:0000256" key="7">
    <source>
        <dbReference type="ARBA" id="ARBA00047899"/>
    </source>
</evidence>
<dbReference type="InterPro" id="IPR000719">
    <property type="entry name" value="Prot_kinase_dom"/>
</dbReference>
<sequence length="590" mass="69598">MIYDAKIIGVETYSDNVLYKLRIINSQTFEQRDIRVKYSFLSDLHQKLQDLNPDYQLPQFPKKEFFQSIFRENKFIKQSEQMIAEYISQLIKSPPPLCKQLYEFLRDGTDAIRQKELSKEITSRSELLKLIKTEKVIKKSLFGKTKLCTYQGIRVILHKFYVLKYESEQLFSHYYNTHLYFTDFTFICKVIHIFFLHEKLNFMDSMFGSSKQPRSCKKQHFSHVFQYKHKQDVVKLYSIEIYEGQNLDEIIKDKRIKKIPFSNIELWNLIQKLLDALLSLHNNSCYNNRIIPTSIIINKDNLKLTGIQEPNEKYKDKYIIDGYAFRTDQEYDTIYFPPEKLNSSQYNPKLSDSWQFGVCIVKAALLCTNKELDGIHQSNIVHELISQIKNQYGDEIANILMLSLKNSIQQRASIKELHSLAFQSCVIPFQRVFLNQTQDPHVTFIRLNSINTKEQLRLTDQLSKSTMLSIKINLYNQDVDNQEFDKFMQLLGNFVIIRDIEIILNKTRNVNISSVLSSLAFIKSLINLNIDLKGIQMDQNDIIYGIQILKQMTLMKRLTLDCSSMDFINFLKAELDEKTKMIFYYESQLI</sequence>
<evidence type="ECO:0000256" key="3">
    <source>
        <dbReference type="ARBA" id="ARBA00022679"/>
    </source>
</evidence>
<organism evidence="11 12">
    <name type="scientific">Paramecium primaurelia</name>
    <dbReference type="NCBI Taxonomy" id="5886"/>
    <lineage>
        <taxon>Eukaryota</taxon>
        <taxon>Sar</taxon>
        <taxon>Alveolata</taxon>
        <taxon>Ciliophora</taxon>
        <taxon>Intramacronucleata</taxon>
        <taxon>Oligohymenophorea</taxon>
        <taxon>Peniculida</taxon>
        <taxon>Parameciidae</taxon>
        <taxon>Paramecium</taxon>
    </lineage>
</organism>
<dbReference type="InterPro" id="IPR050660">
    <property type="entry name" value="NEK_Ser/Thr_kinase"/>
</dbReference>
<dbReference type="AlphaFoldDB" id="A0A8S1LQT0"/>
<evidence type="ECO:0000256" key="1">
    <source>
        <dbReference type="ARBA" id="ARBA00012513"/>
    </source>
</evidence>
<dbReference type="GO" id="GO:0035091">
    <property type="term" value="F:phosphatidylinositol binding"/>
    <property type="evidence" value="ECO:0007669"/>
    <property type="project" value="InterPro"/>
</dbReference>
<evidence type="ECO:0000256" key="4">
    <source>
        <dbReference type="ARBA" id="ARBA00022741"/>
    </source>
</evidence>
<evidence type="ECO:0000256" key="8">
    <source>
        <dbReference type="ARBA" id="ARBA00048679"/>
    </source>
</evidence>
<keyword evidence="4" id="KW-0547">Nucleotide-binding</keyword>
<comment type="catalytic activity">
    <reaction evidence="8">
        <text>L-seryl-[protein] + ATP = O-phospho-L-seryl-[protein] + ADP + H(+)</text>
        <dbReference type="Rhea" id="RHEA:17989"/>
        <dbReference type="Rhea" id="RHEA-COMP:9863"/>
        <dbReference type="Rhea" id="RHEA-COMP:11604"/>
        <dbReference type="ChEBI" id="CHEBI:15378"/>
        <dbReference type="ChEBI" id="CHEBI:29999"/>
        <dbReference type="ChEBI" id="CHEBI:30616"/>
        <dbReference type="ChEBI" id="CHEBI:83421"/>
        <dbReference type="ChEBI" id="CHEBI:456216"/>
        <dbReference type="EC" id="2.7.11.1"/>
    </reaction>
</comment>
<evidence type="ECO:0000259" key="10">
    <source>
        <dbReference type="PROSITE" id="PS50195"/>
    </source>
</evidence>
<dbReference type="OMA" id="KTKMIFY"/>
<feature type="domain" description="Protein kinase" evidence="9">
    <location>
        <begin position="131"/>
        <end position="421"/>
    </location>
</feature>
<dbReference type="PANTHER" id="PTHR43671:SF98">
    <property type="entry name" value="SERINE_THREONINE-PROTEIN KINASE NEK11"/>
    <property type="match status" value="1"/>
</dbReference>
<dbReference type="Pfam" id="PF00787">
    <property type="entry name" value="PX"/>
    <property type="match status" value="1"/>
</dbReference>
<gene>
    <name evidence="11" type="ORF">PPRIM_AZ9-3.1.T0450077</name>
</gene>
<dbReference type="GO" id="GO:0004674">
    <property type="term" value="F:protein serine/threonine kinase activity"/>
    <property type="evidence" value="ECO:0007669"/>
    <property type="project" value="UniProtKB-KW"/>
</dbReference>
<dbReference type="Proteomes" id="UP000688137">
    <property type="component" value="Unassembled WGS sequence"/>
</dbReference>
<evidence type="ECO:0000256" key="5">
    <source>
        <dbReference type="ARBA" id="ARBA00022777"/>
    </source>
</evidence>
<dbReference type="PROSITE" id="PS50011">
    <property type="entry name" value="PROTEIN_KINASE_DOM"/>
    <property type="match status" value="1"/>
</dbReference>
<dbReference type="EC" id="2.7.11.1" evidence="1"/>
<keyword evidence="2" id="KW-0723">Serine/threonine-protein kinase</keyword>
<keyword evidence="5" id="KW-0418">Kinase</keyword>
<dbReference type="PROSITE" id="PS50195">
    <property type="entry name" value="PX"/>
    <property type="match status" value="1"/>
</dbReference>
<comment type="catalytic activity">
    <reaction evidence="7">
        <text>L-threonyl-[protein] + ATP = O-phospho-L-threonyl-[protein] + ADP + H(+)</text>
        <dbReference type="Rhea" id="RHEA:46608"/>
        <dbReference type="Rhea" id="RHEA-COMP:11060"/>
        <dbReference type="Rhea" id="RHEA-COMP:11605"/>
        <dbReference type="ChEBI" id="CHEBI:15378"/>
        <dbReference type="ChEBI" id="CHEBI:30013"/>
        <dbReference type="ChEBI" id="CHEBI:30616"/>
        <dbReference type="ChEBI" id="CHEBI:61977"/>
        <dbReference type="ChEBI" id="CHEBI:456216"/>
        <dbReference type="EC" id="2.7.11.1"/>
    </reaction>
</comment>
<evidence type="ECO:0000313" key="11">
    <source>
        <dbReference type="EMBL" id="CAD8070137.1"/>
    </source>
</evidence>
<feature type="domain" description="PX" evidence="10">
    <location>
        <begin position="1"/>
        <end position="112"/>
    </location>
</feature>
<evidence type="ECO:0000259" key="9">
    <source>
        <dbReference type="PROSITE" id="PS50011"/>
    </source>
</evidence>
<name>A0A8S1LQT0_PARPR</name>